<evidence type="ECO:0008006" key="4">
    <source>
        <dbReference type="Google" id="ProtNLM"/>
    </source>
</evidence>
<sequence length="93" mass="9657">MRNMLITLIIIGIAALAGCSIVQVQHEESTVAHGSSVKLAVQQQIYNPEAGGDAPVVGLDGRYAATVGDKYHEGPQTKPESGQSVSEIIIGGN</sequence>
<dbReference type="RefSeq" id="WP_158946052.1">
    <property type="nucleotide sequence ID" value="NZ_CP046400.1"/>
</dbReference>
<dbReference type="EMBL" id="CP046400">
    <property type="protein sequence ID" value="QGY38850.1"/>
    <property type="molecule type" value="Genomic_DNA"/>
</dbReference>
<name>A0A6I6JCS2_9BACT</name>
<evidence type="ECO:0000313" key="2">
    <source>
        <dbReference type="EMBL" id="QGY38850.1"/>
    </source>
</evidence>
<organism evidence="2 3">
    <name type="scientific">Pseudodesulfovibrio cashew</name>
    <dbReference type="NCBI Taxonomy" id="2678688"/>
    <lineage>
        <taxon>Bacteria</taxon>
        <taxon>Pseudomonadati</taxon>
        <taxon>Thermodesulfobacteriota</taxon>
        <taxon>Desulfovibrionia</taxon>
        <taxon>Desulfovibrionales</taxon>
        <taxon>Desulfovibrionaceae</taxon>
    </lineage>
</organism>
<dbReference type="AlphaFoldDB" id="A0A6I6JCS2"/>
<evidence type="ECO:0000256" key="1">
    <source>
        <dbReference type="SAM" id="MobiDB-lite"/>
    </source>
</evidence>
<dbReference type="KEGG" id="psel:GM415_01410"/>
<proteinExistence type="predicted"/>
<evidence type="ECO:0000313" key="3">
    <source>
        <dbReference type="Proteomes" id="UP000428328"/>
    </source>
</evidence>
<dbReference type="PROSITE" id="PS51257">
    <property type="entry name" value="PROKAR_LIPOPROTEIN"/>
    <property type="match status" value="1"/>
</dbReference>
<reference evidence="2 3" key="1">
    <citation type="submission" date="2019-11" db="EMBL/GenBank/DDBJ databases">
        <authorList>
            <person name="Zheng R.K."/>
            <person name="Sun C.M."/>
        </authorList>
    </citation>
    <scope>NUCLEOTIDE SEQUENCE [LARGE SCALE GENOMIC DNA]</scope>
    <source>
        <strain evidence="2 3">SRB007</strain>
    </source>
</reference>
<dbReference type="Proteomes" id="UP000428328">
    <property type="component" value="Chromosome"/>
</dbReference>
<protein>
    <recommendedName>
        <fullName evidence="4">Lipoprotein</fullName>
    </recommendedName>
</protein>
<feature type="region of interest" description="Disordered" evidence="1">
    <location>
        <begin position="70"/>
        <end position="93"/>
    </location>
</feature>
<keyword evidence="3" id="KW-1185">Reference proteome</keyword>
<gene>
    <name evidence="2" type="ORF">GM415_01410</name>
</gene>
<accession>A0A6I6JCS2</accession>